<sequence>MEGSESETMFESLNLKPQLFINEVLNSVDDLLDEALLFYHQQASNLLRTEGSDRAQDLGKGVAYLHNMIQSVLDKHLGMWEKYCLRHCFSIPQGLSFPKDNTSAADIPSSHDPIVDLKLQEQLDSLRNRLVAVIKESAELNQELQVLERQTVSTDQFSKVVTEALESTSQSSLRDTFQDMMRTADELRCKIAKFKTRRMDETEHFKKMRLDHQKNNLSMVDRSTGLCSAKLEDLQHFLTDLKKM</sequence>
<evidence type="ECO:0000256" key="9">
    <source>
        <dbReference type="ARBA" id="ARBA00023328"/>
    </source>
</evidence>
<evidence type="ECO:0000256" key="2">
    <source>
        <dbReference type="ARBA" id="ARBA00008643"/>
    </source>
</evidence>
<dbReference type="GO" id="GO:0005634">
    <property type="term" value="C:nucleus"/>
    <property type="evidence" value="ECO:0007669"/>
    <property type="project" value="InterPro"/>
</dbReference>
<dbReference type="Proteomes" id="UP000827889">
    <property type="component" value="Chromosome 7"/>
</dbReference>
<evidence type="ECO:0000313" key="11">
    <source>
        <dbReference type="Proteomes" id="UP000827889"/>
    </source>
</evidence>
<dbReference type="OrthoDB" id="1884855at2759"/>
<dbReference type="RefSeq" id="XP_030521868.1">
    <property type="nucleotide sequence ID" value="XM_030666008.2"/>
</dbReference>
<keyword evidence="7 10" id="KW-0175">Coiled coil</keyword>
<dbReference type="InterPro" id="IPR008685">
    <property type="entry name" value="Centromere_Mis12"/>
</dbReference>
<organism evidence="11 12">
    <name type="scientific">Rhodamnia argentea</name>
    <dbReference type="NCBI Taxonomy" id="178133"/>
    <lineage>
        <taxon>Eukaryota</taxon>
        <taxon>Viridiplantae</taxon>
        <taxon>Streptophyta</taxon>
        <taxon>Embryophyta</taxon>
        <taxon>Tracheophyta</taxon>
        <taxon>Spermatophyta</taxon>
        <taxon>Magnoliopsida</taxon>
        <taxon>eudicotyledons</taxon>
        <taxon>Gunneridae</taxon>
        <taxon>Pentapetalae</taxon>
        <taxon>rosids</taxon>
        <taxon>malvids</taxon>
        <taxon>Myrtales</taxon>
        <taxon>Myrtaceae</taxon>
        <taxon>Myrtoideae</taxon>
        <taxon>Myrteae</taxon>
        <taxon>Australasian group</taxon>
        <taxon>Rhodamnia</taxon>
    </lineage>
</organism>
<keyword evidence="8" id="KW-0131">Cell cycle</keyword>
<dbReference type="GO" id="GO:0000444">
    <property type="term" value="C:MIS12/MIND type complex"/>
    <property type="evidence" value="ECO:0007669"/>
    <property type="project" value="TreeGrafter"/>
</dbReference>
<protein>
    <submittedName>
        <fullName evidence="12">Protein MIS12 homolog</fullName>
    </submittedName>
</protein>
<dbReference type="GO" id="GO:0000070">
    <property type="term" value="P:mitotic sister chromatid segregation"/>
    <property type="evidence" value="ECO:0007669"/>
    <property type="project" value="TreeGrafter"/>
</dbReference>
<keyword evidence="6" id="KW-0995">Kinetochore</keyword>
<evidence type="ECO:0000256" key="8">
    <source>
        <dbReference type="ARBA" id="ARBA00023306"/>
    </source>
</evidence>
<evidence type="ECO:0000313" key="12">
    <source>
        <dbReference type="RefSeq" id="XP_030521868.1"/>
    </source>
</evidence>
<proteinExistence type="inferred from homology"/>
<feature type="coiled-coil region" evidence="10">
    <location>
        <begin position="123"/>
        <end position="150"/>
    </location>
</feature>
<dbReference type="GO" id="GO:0051382">
    <property type="term" value="P:kinetochore assembly"/>
    <property type="evidence" value="ECO:0007669"/>
    <property type="project" value="TreeGrafter"/>
</dbReference>
<evidence type="ECO:0000256" key="5">
    <source>
        <dbReference type="ARBA" id="ARBA00022776"/>
    </source>
</evidence>
<dbReference type="Pfam" id="PF05859">
    <property type="entry name" value="Mis12"/>
    <property type="match status" value="1"/>
</dbReference>
<gene>
    <name evidence="12" type="primary">LOC115734968</name>
</gene>
<evidence type="ECO:0000256" key="7">
    <source>
        <dbReference type="ARBA" id="ARBA00023054"/>
    </source>
</evidence>
<dbReference type="KEGG" id="rarg:115734968"/>
<keyword evidence="9" id="KW-0137">Centromere</keyword>
<name>A0A8B8NIB8_9MYRT</name>
<evidence type="ECO:0000256" key="3">
    <source>
        <dbReference type="ARBA" id="ARBA00022454"/>
    </source>
</evidence>
<keyword evidence="5" id="KW-0498">Mitosis</keyword>
<comment type="subcellular location">
    <subcellularLocation>
        <location evidence="1">Chromosome</location>
        <location evidence="1">Centromere</location>
        <location evidence="1">Kinetochore</location>
    </subcellularLocation>
</comment>
<dbReference type="PANTHER" id="PTHR14527:SF2">
    <property type="entry name" value="PROTEIN MIS12 HOMOLOG"/>
    <property type="match status" value="1"/>
</dbReference>
<evidence type="ECO:0000256" key="1">
    <source>
        <dbReference type="ARBA" id="ARBA00004629"/>
    </source>
</evidence>
<keyword evidence="4" id="KW-0132">Cell division</keyword>
<reference evidence="12" key="1">
    <citation type="submission" date="2025-08" db="UniProtKB">
        <authorList>
            <consortium name="RefSeq"/>
        </authorList>
    </citation>
    <scope>IDENTIFICATION</scope>
    <source>
        <tissue evidence="12">Leaf</tissue>
    </source>
</reference>
<keyword evidence="3" id="KW-0158">Chromosome</keyword>
<dbReference type="AlphaFoldDB" id="A0A8B8NIB8"/>
<evidence type="ECO:0000256" key="4">
    <source>
        <dbReference type="ARBA" id="ARBA00022618"/>
    </source>
</evidence>
<comment type="similarity">
    <text evidence="2">Belongs to the mis12 family.</text>
</comment>
<keyword evidence="11" id="KW-1185">Reference proteome</keyword>
<evidence type="ECO:0000256" key="6">
    <source>
        <dbReference type="ARBA" id="ARBA00022838"/>
    </source>
</evidence>
<dbReference type="GO" id="GO:0051301">
    <property type="term" value="P:cell division"/>
    <property type="evidence" value="ECO:0007669"/>
    <property type="project" value="UniProtKB-KW"/>
</dbReference>
<dbReference type="PANTHER" id="PTHR14527">
    <property type="entry name" value="PROTEIN MIS12 HOMOLOG"/>
    <property type="match status" value="1"/>
</dbReference>
<evidence type="ECO:0000256" key="10">
    <source>
        <dbReference type="SAM" id="Coils"/>
    </source>
</evidence>
<dbReference type="GeneID" id="115734968"/>
<accession>A0A8B8NIB8</accession>